<dbReference type="Proteomes" id="UP000887575">
    <property type="component" value="Unassembled WGS sequence"/>
</dbReference>
<dbReference type="Pfam" id="PF12796">
    <property type="entry name" value="Ank_2"/>
    <property type="match status" value="4"/>
</dbReference>
<dbReference type="Pfam" id="PF01363">
    <property type="entry name" value="FYVE"/>
    <property type="match status" value="1"/>
</dbReference>
<organism evidence="11 12">
    <name type="scientific">Mesorhabditis belari</name>
    <dbReference type="NCBI Taxonomy" id="2138241"/>
    <lineage>
        <taxon>Eukaryota</taxon>
        <taxon>Metazoa</taxon>
        <taxon>Ecdysozoa</taxon>
        <taxon>Nematoda</taxon>
        <taxon>Chromadorea</taxon>
        <taxon>Rhabditida</taxon>
        <taxon>Rhabditina</taxon>
        <taxon>Rhabditomorpha</taxon>
        <taxon>Rhabditoidea</taxon>
        <taxon>Rhabditidae</taxon>
        <taxon>Mesorhabditinae</taxon>
        <taxon>Mesorhabditis</taxon>
    </lineage>
</organism>
<feature type="repeat" description="ANK" evidence="6">
    <location>
        <begin position="242"/>
        <end position="274"/>
    </location>
</feature>
<evidence type="ECO:0000256" key="7">
    <source>
        <dbReference type="PROSITE-ProRule" id="PRU00091"/>
    </source>
</evidence>
<evidence type="ECO:0000256" key="6">
    <source>
        <dbReference type="PROSITE-ProRule" id="PRU00023"/>
    </source>
</evidence>
<dbReference type="InterPro" id="IPR000210">
    <property type="entry name" value="BTB/POZ_dom"/>
</dbReference>
<keyword evidence="11" id="KW-1185">Reference proteome</keyword>
<keyword evidence="2" id="KW-0677">Repeat</keyword>
<feature type="repeat" description="ANK" evidence="6">
    <location>
        <begin position="344"/>
        <end position="377"/>
    </location>
</feature>
<evidence type="ECO:0000313" key="12">
    <source>
        <dbReference type="WBParaSite" id="MBELARI_LOCUS21908"/>
    </source>
</evidence>
<keyword evidence="4" id="KW-0862">Zinc</keyword>
<evidence type="ECO:0000256" key="5">
    <source>
        <dbReference type="ARBA" id="ARBA00023043"/>
    </source>
</evidence>
<evidence type="ECO:0000256" key="3">
    <source>
        <dbReference type="ARBA" id="ARBA00022771"/>
    </source>
</evidence>
<keyword evidence="8" id="KW-0175">Coiled coil</keyword>
<dbReference type="PROSITE" id="PS50178">
    <property type="entry name" value="ZF_FYVE"/>
    <property type="match status" value="1"/>
</dbReference>
<dbReference type="Gene3D" id="3.30.710.10">
    <property type="entry name" value="Potassium Channel Kv1.1, Chain A"/>
    <property type="match status" value="1"/>
</dbReference>
<evidence type="ECO:0000256" key="8">
    <source>
        <dbReference type="SAM" id="Coils"/>
    </source>
</evidence>
<keyword evidence="1" id="KW-0479">Metal-binding</keyword>
<evidence type="ECO:0000256" key="2">
    <source>
        <dbReference type="ARBA" id="ARBA00022737"/>
    </source>
</evidence>
<dbReference type="InterPro" id="IPR036770">
    <property type="entry name" value="Ankyrin_rpt-contain_sf"/>
</dbReference>
<dbReference type="GO" id="GO:0008270">
    <property type="term" value="F:zinc ion binding"/>
    <property type="evidence" value="ECO:0007669"/>
    <property type="project" value="UniProtKB-KW"/>
</dbReference>
<dbReference type="Gene3D" id="1.25.40.20">
    <property type="entry name" value="Ankyrin repeat-containing domain"/>
    <property type="match status" value="6"/>
</dbReference>
<keyword evidence="5 6" id="KW-0040">ANK repeat</keyword>
<dbReference type="SMART" id="SM00248">
    <property type="entry name" value="ANK"/>
    <property type="match status" value="20"/>
</dbReference>
<feature type="domain" description="FYVE-type" evidence="10">
    <location>
        <begin position="991"/>
        <end position="1051"/>
    </location>
</feature>
<evidence type="ECO:0000256" key="4">
    <source>
        <dbReference type="ARBA" id="ARBA00022833"/>
    </source>
</evidence>
<sequence length="1057" mass="116027">MKDHLALLRTEHTELQSRYSELKKKYEIATATCPNEGVSFASSVLSLVNSLFGETKYSDIRFSVAERTFHAHRLVVAARTTHWNLVDNELITIDDVEPATFEIALRWIYQDTLAQNYDASTLMAVANLAIACKLPHLVELCERSLSLLLEVKNAVSIYEFADRVNSKDLKEKCSQLITERWKEFSPEHFANFPAPLLLRLLKSQCENPLHTIIDLEREDALFLYFVENDSKLFDLVNAPDSEGILSLERALRRGNYSIAKQLLQHKADPNKLNSKQCPLMIKFVQEDLFDAVQFLVENGANLFLSDQDGSTVCHHLAERKLSAETLKWIEVMIEQLPIDLTNKKKQSPLHVGVLSGNIDFISRLLSTKRVDLNKVDVEGSTPLSLALFTNKNEDIAQKLLIAGADINKQFDNGDYLVHRAIGDIETLNFLLEKGANPEVFDKEGESPLAVAVHWNCGKSIETLIRYGAVTKGYLHLAINSNYLEAATVLLSNGADVNEVDSSKETPLLVAIRSKNDDATVFLLNNGASHLIKNTPSGCTITELCVAGGLAKAVRLLTSLGIDLNERVDQGAGFPLIIRAFENEHWQCASVLISAGCDLEGRTVVEGAETTLLHESLKRGWSGAATLLIEAGCDLNATRRLTNSAEADRRTPLHMAVVYGNYDVIPFIISFGADLERQDNEGRTAGHLAVQEGSEKAIEALLASENVGFLSVRDRLGHTPLSLAITLRHHRIASTIVKRQPHAALQCNGSGENLLHTAVKANDLESVLFLLGTEMDASQPTADTSRRTAIHLAVEYANNEMILRNLLLTGCNVNGRCSEGSIALHTAARCGRAAHAMILLENNADPSIQDNKGNTAIHIALSNGASEVAKALLSNNNADLRITNKKGLTPLHMCASTCGALAVETCEMLLNTLANGAPEVSQQDIDVLDANGNTPLLLAYMAGNAAVCRLLLKRGASMGIRNYDGISMFNYDTPTKQLLFGLLDTLEREPRWAEGDTCSDCGVKFSITTRKHHCRHCGRVMCSKCSETAMPILKFGEEKRQRVCALCAQVLTIGAPRS</sequence>
<proteinExistence type="predicted"/>
<feature type="repeat" description="ANK" evidence="6">
    <location>
        <begin position="930"/>
        <end position="962"/>
    </location>
</feature>
<dbReference type="WBParaSite" id="MBELARI_LOCUS21908">
    <property type="protein sequence ID" value="MBELARI_LOCUS21908"/>
    <property type="gene ID" value="MBELARI_LOCUS21908"/>
</dbReference>
<evidence type="ECO:0000313" key="11">
    <source>
        <dbReference type="Proteomes" id="UP000887575"/>
    </source>
</evidence>
<feature type="repeat" description="ANK" evidence="6">
    <location>
        <begin position="474"/>
        <end position="501"/>
    </location>
</feature>
<dbReference type="SUPFAM" id="SSF57903">
    <property type="entry name" value="FYVE/PHD zinc finger"/>
    <property type="match status" value="1"/>
</dbReference>
<dbReference type="PANTHER" id="PTHR24161:SF85">
    <property type="entry name" value="PALMITOYLTRANSFERASE HIP14"/>
    <property type="match status" value="1"/>
</dbReference>
<feature type="repeat" description="ANK" evidence="6">
    <location>
        <begin position="818"/>
        <end position="850"/>
    </location>
</feature>
<dbReference type="Pfam" id="PF00023">
    <property type="entry name" value="Ank"/>
    <property type="match status" value="1"/>
</dbReference>
<keyword evidence="3 7" id="KW-0863">Zinc-finger</keyword>
<feature type="coiled-coil region" evidence="8">
    <location>
        <begin position="5"/>
        <end position="32"/>
    </location>
</feature>
<feature type="repeat" description="ANK" evidence="6">
    <location>
        <begin position="378"/>
        <end position="411"/>
    </location>
</feature>
<dbReference type="InterPro" id="IPR011011">
    <property type="entry name" value="Znf_FYVE_PHD"/>
</dbReference>
<protein>
    <submittedName>
        <fullName evidence="12">Ankyrin repeat and FYVE domain-containing protein 1</fullName>
    </submittedName>
</protein>
<name>A0AAF3F6B5_9BILA</name>
<dbReference type="Gene3D" id="3.30.40.10">
    <property type="entry name" value="Zinc/RING finger domain, C3HC4 (zinc finger)"/>
    <property type="match status" value="1"/>
</dbReference>
<dbReference type="PROSITE" id="PS50297">
    <property type="entry name" value="ANK_REP_REGION"/>
    <property type="match status" value="7"/>
</dbReference>
<feature type="repeat" description="ANK" evidence="6">
    <location>
        <begin position="647"/>
        <end position="679"/>
    </location>
</feature>
<dbReference type="InterPro" id="IPR013083">
    <property type="entry name" value="Znf_RING/FYVE/PHD"/>
</dbReference>
<reference evidence="12" key="1">
    <citation type="submission" date="2024-02" db="UniProtKB">
        <authorList>
            <consortium name="WormBaseParasite"/>
        </authorList>
    </citation>
    <scope>IDENTIFICATION</scope>
</reference>
<evidence type="ECO:0000256" key="1">
    <source>
        <dbReference type="ARBA" id="ARBA00022723"/>
    </source>
</evidence>
<feature type="repeat" description="ANK" evidence="6">
    <location>
        <begin position="851"/>
        <end position="884"/>
    </location>
</feature>
<dbReference type="SMART" id="SM00064">
    <property type="entry name" value="FYVE"/>
    <property type="match status" value="1"/>
</dbReference>
<feature type="repeat" description="ANK" evidence="6">
    <location>
        <begin position="784"/>
        <end position="817"/>
    </location>
</feature>
<dbReference type="InterPro" id="IPR000306">
    <property type="entry name" value="Znf_FYVE"/>
</dbReference>
<dbReference type="AlphaFoldDB" id="A0AAF3F6B5"/>
<dbReference type="SMART" id="SM00225">
    <property type="entry name" value="BTB"/>
    <property type="match status" value="1"/>
</dbReference>
<feature type="domain" description="BTB" evidence="9">
    <location>
        <begin position="58"/>
        <end position="117"/>
    </location>
</feature>
<accession>A0AAF3F6B5</accession>
<dbReference type="SUPFAM" id="SSF54695">
    <property type="entry name" value="POZ domain"/>
    <property type="match status" value="1"/>
</dbReference>
<dbReference type="PROSITE" id="PS50088">
    <property type="entry name" value="ANK_REPEAT"/>
    <property type="match status" value="9"/>
</dbReference>
<evidence type="ECO:0000259" key="10">
    <source>
        <dbReference type="PROSITE" id="PS50178"/>
    </source>
</evidence>
<dbReference type="PANTHER" id="PTHR24161">
    <property type="entry name" value="ANK_REP_REGION DOMAIN-CONTAINING PROTEIN-RELATED"/>
    <property type="match status" value="1"/>
</dbReference>
<dbReference type="InterPro" id="IPR002110">
    <property type="entry name" value="Ankyrin_rpt"/>
</dbReference>
<dbReference type="InterPro" id="IPR017455">
    <property type="entry name" value="Znf_FYVE-rel"/>
</dbReference>
<dbReference type="InterPro" id="IPR011333">
    <property type="entry name" value="SKP1/BTB/POZ_sf"/>
</dbReference>
<evidence type="ECO:0000259" key="9">
    <source>
        <dbReference type="PROSITE" id="PS50097"/>
    </source>
</evidence>
<dbReference type="SUPFAM" id="SSF48403">
    <property type="entry name" value="Ankyrin repeat"/>
    <property type="match status" value="3"/>
</dbReference>
<dbReference type="Pfam" id="PF00651">
    <property type="entry name" value="BTB"/>
    <property type="match status" value="1"/>
</dbReference>
<dbReference type="PROSITE" id="PS50097">
    <property type="entry name" value="BTB"/>
    <property type="match status" value="1"/>
</dbReference>